<evidence type="ECO:0000313" key="3">
    <source>
        <dbReference type="Proteomes" id="UP001157914"/>
    </source>
</evidence>
<keyword evidence="1" id="KW-0732">Signal</keyword>
<evidence type="ECO:0008006" key="4">
    <source>
        <dbReference type="Google" id="ProtNLM"/>
    </source>
</evidence>
<evidence type="ECO:0000313" key="2">
    <source>
        <dbReference type="EMBL" id="SMP10056.1"/>
    </source>
</evidence>
<dbReference type="Proteomes" id="UP001157914">
    <property type="component" value="Unassembled WGS sequence"/>
</dbReference>
<name>A0ABY1NHJ3_9HYPH</name>
<dbReference type="Pfam" id="PF06707">
    <property type="entry name" value="DUF1194"/>
    <property type="match status" value="1"/>
</dbReference>
<organism evidence="2 3">
    <name type="scientific">Roseibium denhamense</name>
    <dbReference type="NCBI Taxonomy" id="76305"/>
    <lineage>
        <taxon>Bacteria</taxon>
        <taxon>Pseudomonadati</taxon>
        <taxon>Pseudomonadota</taxon>
        <taxon>Alphaproteobacteria</taxon>
        <taxon>Hyphomicrobiales</taxon>
        <taxon>Stappiaceae</taxon>
        <taxon>Roseibium</taxon>
    </lineage>
</organism>
<dbReference type="InterPro" id="IPR010607">
    <property type="entry name" value="DUF1194"/>
</dbReference>
<protein>
    <recommendedName>
        <fullName evidence="4">DUF1194 domain-containing protein</fullName>
    </recommendedName>
</protein>
<reference evidence="2 3" key="1">
    <citation type="submission" date="2017-05" db="EMBL/GenBank/DDBJ databases">
        <authorList>
            <person name="Varghese N."/>
            <person name="Submissions S."/>
        </authorList>
    </citation>
    <scope>NUCLEOTIDE SEQUENCE [LARGE SCALE GENOMIC DNA]</scope>
    <source>
        <strain evidence="2 3">DSM 15949</strain>
    </source>
</reference>
<sequence length="246" mass="26852">MRCLMSILLWCCVALTPLRAEELDLELVLLADATGSIDDAEIRFQRQGYADAITDPRVLNAITSNIYGKIAITYVEWADMFSQDVVVDWMVIDGPQSAELFAERLMAPPRQAFGRNAIGAALLKGKELIDTNEYTGLRRVIDLSADSANNWNGPSITEARDTVVNSGIVINGLAVLCRHCSGRPVSYNLEDRFFSEIIGGPGAFVVTADNAETFASAVRKKLILEIASEAFPPARDIAALDSVRVK</sequence>
<accession>A0ABY1NHJ3</accession>
<evidence type="ECO:0000256" key="1">
    <source>
        <dbReference type="SAM" id="SignalP"/>
    </source>
</evidence>
<feature type="signal peptide" evidence="1">
    <location>
        <begin position="1"/>
        <end position="20"/>
    </location>
</feature>
<dbReference type="SUPFAM" id="SSF53300">
    <property type="entry name" value="vWA-like"/>
    <property type="match status" value="1"/>
</dbReference>
<keyword evidence="3" id="KW-1185">Reference proteome</keyword>
<dbReference type="InterPro" id="IPR036465">
    <property type="entry name" value="vWFA_dom_sf"/>
</dbReference>
<proteinExistence type="predicted"/>
<comment type="caution">
    <text evidence="2">The sequence shown here is derived from an EMBL/GenBank/DDBJ whole genome shotgun (WGS) entry which is preliminary data.</text>
</comment>
<dbReference type="EMBL" id="FXTT01000001">
    <property type="protein sequence ID" value="SMP10056.1"/>
    <property type="molecule type" value="Genomic_DNA"/>
</dbReference>
<feature type="chain" id="PRO_5046013695" description="DUF1194 domain-containing protein" evidence="1">
    <location>
        <begin position="21"/>
        <end position="246"/>
    </location>
</feature>
<gene>
    <name evidence="2" type="ORF">SAMN06265374_1165</name>
</gene>